<keyword evidence="4" id="KW-1185">Reference proteome</keyword>
<dbReference type="SUPFAM" id="SSF52540">
    <property type="entry name" value="P-loop containing nucleoside triphosphate hydrolases"/>
    <property type="match status" value="1"/>
</dbReference>
<protein>
    <submittedName>
        <fullName evidence="3">Uncharacterized protein</fullName>
    </submittedName>
</protein>
<evidence type="ECO:0000313" key="4">
    <source>
        <dbReference type="Proteomes" id="UP001500668"/>
    </source>
</evidence>
<organism evidence="3 4">
    <name type="scientific">Streptomyces crystallinus</name>
    <dbReference type="NCBI Taxonomy" id="68191"/>
    <lineage>
        <taxon>Bacteria</taxon>
        <taxon>Bacillati</taxon>
        <taxon>Actinomycetota</taxon>
        <taxon>Actinomycetes</taxon>
        <taxon>Kitasatosporales</taxon>
        <taxon>Streptomycetaceae</taxon>
        <taxon>Streptomyces</taxon>
    </lineage>
</organism>
<dbReference type="SUPFAM" id="SSF50494">
    <property type="entry name" value="Trypsin-like serine proteases"/>
    <property type="match status" value="1"/>
</dbReference>
<gene>
    <name evidence="3" type="ORF">GCM10010394_15970</name>
</gene>
<comment type="caution">
    <text evidence="3">The sequence shown here is derived from an EMBL/GenBank/DDBJ whole genome shotgun (WGS) entry which is preliminary data.</text>
</comment>
<evidence type="ECO:0000256" key="2">
    <source>
        <dbReference type="SAM" id="Phobius"/>
    </source>
</evidence>
<evidence type="ECO:0000256" key="1">
    <source>
        <dbReference type="SAM" id="MobiDB-lite"/>
    </source>
</evidence>
<name>A0ABN1FC50_9ACTN</name>
<evidence type="ECO:0000313" key="3">
    <source>
        <dbReference type="EMBL" id="GAA0587638.1"/>
    </source>
</evidence>
<dbReference type="InterPro" id="IPR027417">
    <property type="entry name" value="P-loop_NTPase"/>
</dbReference>
<keyword evidence="2" id="KW-0472">Membrane</keyword>
<feature type="transmembrane region" description="Helical" evidence="2">
    <location>
        <begin position="769"/>
        <end position="789"/>
    </location>
</feature>
<dbReference type="Proteomes" id="UP001500668">
    <property type="component" value="Unassembled WGS sequence"/>
</dbReference>
<dbReference type="RefSeq" id="WP_344071642.1">
    <property type="nucleotide sequence ID" value="NZ_BAAACA010000009.1"/>
</dbReference>
<reference evidence="3 4" key="1">
    <citation type="journal article" date="2019" name="Int. J. Syst. Evol. Microbiol.">
        <title>The Global Catalogue of Microorganisms (GCM) 10K type strain sequencing project: providing services to taxonomists for standard genome sequencing and annotation.</title>
        <authorList>
            <consortium name="The Broad Institute Genomics Platform"/>
            <consortium name="The Broad Institute Genome Sequencing Center for Infectious Disease"/>
            <person name="Wu L."/>
            <person name="Ma J."/>
        </authorList>
    </citation>
    <scope>NUCLEOTIDE SEQUENCE [LARGE SCALE GENOMIC DNA]</scope>
    <source>
        <strain evidence="3 4">JCM 5067</strain>
    </source>
</reference>
<dbReference type="Gene3D" id="3.40.50.300">
    <property type="entry name" value="P-loop containing nucleotide triphosphate hydrolases"/>
    <property type="match status" value="1"/>
</dbReference>
<dbReference type="InterPro" id="IPR009003">
    <property type="entry name" value="Peptidase_S1_PA"/>
</dbReference>
<keyword evidence="2" id="KW-1133">Transmembrane helix</keyword>
<accession>A0ABN1FC50</accession>
<feature type="region of interest" description="Disordered" evidence="1">
    <location>
        <begin position="453"/>
        <end position="487"/>
    </location>
</feature>
<dbReference type="EMBL" id="BAAACA010000009">
    <property type="protein sequence ID" value="GAA0587638.1"/>
    <property type="molecule type" value="Genomic_DNA"/>
</dbReference>
<sequence>MSWNRTVSVEYRDSVGAGCVVAPGVILTARHLAAPHPGLDAEPRRVRLLSRAPGPKTRAEVAWHRGDAALLRCRPQDLGETFAPVRWGELTCTKPVPVPECSAVGLPRAAVRRGPDATGAERPYRAPAAVTGRIHVVDNASHTYSLRIDGRPPEGEAGSSPWQGISGAGVFCEDLLLGLVTAEPSGWNHGRLEAVPVRQLLDDRGFCDIIEQAAGTRPRLEAADIDGLFDNPPQPASAASYLLSPRSETVEFTGLDTELSALWEWSTSSRTVDVAVVHGPGGIGKTRMATELARRLSERRPEAEEARDGREVPWTAGFLSEVPVLQPPPYTMLRHLVRPVLVVVDYAESRLAQVDHLLAALAAHHAPGRRIRVLLLARSADVWWRHLRIRNAALTTGLALALAPRALYRHSDREQLREQAALAFSRRLAALHQSGLPDDWNADDVRQRLRAAAPASLDPAPRPALASAPAPAPAPEADTDPESDDGAPVLAVHMDALAGVLLDTPDELTDDLTAQAVLIEHEMKHVERAARKEELALDPDLLRTLITVQGMGRARTKYAATAVFRAAWDFHYRDFDGPPPLTPDAILKLRRMARALYPAPDRTYLGGISPDALLSALIAQHEPPAVDGGTEDEEGGADADADGGFLERVLTSPHLDDHQRHHCMVMVLRALPTQPQLLPRAARAVATHADTLRGLADTAAAQLPPQERAGWLGAIAEAGAGRGEGRPSARPHAGGGTAHRPPPHLTAAPAPARPTSLAEWANNLTDRRVFVIVAVPVLVAAAVIVAVLLGS</sequence>
<keyword evidence="2" id="KW-0812">Transmembrane</keyword>
<proteinExistence type="predicted"/>
<feature type="compositionally biased region" description="Low complexity" evidence="1">
    <location>
        <begin position="453"/>
        <end position="469"/>
    </location>
</feature>
<feature type="region of interest" description="Disordered" evidence="1">
    <location>
        <begin position="719"/>
        <end position="752"/>
    </location>
</feature>